<reference evidence="1" key="1">
    <citation type="journal article" date="2014" name="Front. Microbiol.">
        <title>High frequency of phylogenetically diverse reductive dehalogenase-homologous genes in deep subseafloor sedimentary metagenomes.</title>
        <authorList>
            <person name="Kawai M."/>
            <person name="Futagami T."/>
            <person name="Toyoda A."/>
            <person name="Takaki Y."/>
            <person name="Nishi S."/>
            <person name="Hori S."/>
            <person name="Arai W."/>
            <person name="Tsubouchi T."/>
            <person name="Morono Y."/>
            <person name="Uchiyama I."/>
            <person name="Ito T."/>
            <person name="Fujiyama A."/>
            <person name="Inagaki F."/>
            <person name="Takami H."/>
        </authorList>
    </citation>
    <scope>NUCLEOTIDE SEQUENCE</scope>
    <source>
        <strain evidence="1">Expedition CK06-06</strain>
    </source>
</reference>
<dbReference type="EMBL" id="BARW01023291">
    <property type="protein sequence ID" value="GAI94002.1"/>
    <property type="molecule type" value="Genomic_DNA"/>
</dbReference>
<sequence>MRPFGGFPARAAYTPVPNPFFSRVMPEISDIGELKVTLHIM</sequence>
<proteinExistence type="predicted"/>
<evidence type="ECO:0000313" key="1">
    <source>
        <dbReference type="EMBL" id="GAI94002.1"/>
    </source>
</evidence>
<feature type="non-terminal residue" evidence="1">
    <location>
        <position position="41"/>
    </location>
</feature>
<accession>X1SLT9</accession>
<organism evidence="1">
    <name type="scientific">marine sediment metagenome</name>
    <dbReference type="NCBI Taxonomy" id="412755"/>
    <lineage>
        <taxon>unclassified sequences</taxon>
        <taxon>metagenomes</taxon>
        <taxon>ecological metagenomes</taxon>
    </lineage>
</organism>
<name>X1SLT9_9ZZZZ</name>
<comment type="caution">
    <text evidence="1">The sequence shown here is derived from an EMBL/GenBank/DDBJ whole genome shotgun (WGS) entry which is preliminary data.</text>
</comment>
<gene>
    <name evidence="1" type="ORF">S12H4_38662</name>
</gene>
<dbReference type="AlphaFoldDB" id="X1SLT9"/>
<protein>
    <submittedName>
        <fullName evidence="1">Uncharacterized protein</fullName>
    </submittedName>
</protein>